<evidence type="ECO:0000256" key="12">
    <source>
        <dbReference type="ARBA" id="ARBA00032931"/>
    </source>
</evidence>
<keyword evidence="10 15" id="KW-0067">ATP-binding</keyword>
<dbReference type="GO" id="GO:0006189">
    <property type="term" value="P:'de novo' IMP biosynthetic process"/>
    <property type="evidence" value="ECO:0007669"/>
    <property type="project" value="UniProtKB-UniRule"/>
</dbReference>
<evidence type="ECO:0000256" key="15">
    <source>
        <dbReference type="HAMAP-Rule" id="MF_00741"/>
    </source>
</evidence>
<comment type="catalytic activity">
    <reaction evidence="14 15">
        <text>2-formamido-N(1)-(5-O-phospho-beta-D-ribosyl)acetamidine + ATP = 5-amino-1-(5-phospho-beta-D-ribosyl)imidazole + ADP + phosphate + H(+)</text>
        <dbReference type="Rhea" id="RHEA:23032"/>
        <dbReference type="ChEBI" id="CHEBI:15378"/>
        <dbReference type="ChEBI" id="CHEBI:30616"/>
        <dbReference type="ChEBI" id="CHEBI:43474"/>
        <dbReference type="ChEBI" id="CHEBI:137981"/>
        <dbReference type="ChEBI" id="CHEBI:147287"/>
        <dbReference type="ChEBI" id="CHEBI:456216"/>
        <dbReference type="EC" id="6.3.3.1"/>
    </reaction>
</comment>
<dbReference type="GO" id="GO:0004641">
    <property type="term" value="F:phosphoribosylformylglycinamidine cyclo-ligase activity"/>
    <property type="evidence" value="ECO:0007669"/>
    <property type="project" value="UniProtKB-UniRule"/>
</dbReference>
<dbReference type="InterPro" id="IPR004733">
    <property type="entry name" value="PurM_cligase"/>
</dbReference>
<comment type="pathway">
    <text evidence="2 15">Purine metabolism; IMP biosynthesis via de novo pathway; 5-amino-1-(5-phospho-D-ribosyl)imidazole from N(2)-formyl-N(1)-(5-phospho-D-ribosyl)glycinamide: step 2/2.</text>
</comment>
<dbReference type="KEGG" id="fgi:OP10G_3697"/>
<name>A0A068NWF0_FIMGI</name>
<keyword evidence="19" id="KW-1185">Reference proteome</keyword>
<dbReference type="CDD" id="cd02196">
    <property type="entry name" value="PurM"/>
    <property type="match status" value="1"/>
</dbReference>
<evidence type="ECO:0000313" key="19">
    <source>
        <dbReference type="Proteomes" id="UP000027982"/>
    </source>
</evidence>
<protein>
    <recommendedName>
        <fullName evidence="5 15">Phosphoribosylformylglycinamidine cyclo-ligase</fullName>
        <ecNumber evidence="4 15">6.3.3.1</ecNumber>
    </recommendedName>
    <alternativeName>
        <fullName evidence="12 15">AIR synthase</fullName>
    </alternativeName>
    <alternativeName>
        <fullName evidence="13 15">AIRS</fullName>
    </alternativeName>
    <alternativeName>
        <fullName evidence="11 15">Phosphoribosyl-aminoimidazole synthetase</fullName>
    </alternativeName>
</protein>
<dbReference type="PANTHER" id="PTHR10520">
    <property type="entry name" value="TRIFUNCTIONAL PURINE BIOSYNTHETIC PROTEIN ADENOSINE-3-RELATED"/>
    <property type="match status" value="1"/>
</dbReference>
<evidence type="ECO:0000256" key="9">
    <source>
        <dbReference type="ARBA" id="ARBA00022755"/>
    </source>
</evidence>
<keyword evidence="8 15" id="KW-0547">Nucleotide-binding</keyword>
<dbReference type="InterPro" id="IPR010918">
    <property type="entry name" value="PurM-like_C_dom"/>
</dbReference>
<dbReference type="Gene3D" id="3.30.1330.10">
    <property type="entry name" value="PurM-like, N-terminal domain"/>
    <property type="match status" value="1"/>
</dbReference>
<organism evidence="18 19">
    <name type="scientific">Fimbriimonas ginsengisoli Gsoil 348</name>
    <dbReference type="NCBI Taxonomy" id="661478"/>
    <lineage>
        <taxon>Bacteria</taxon>
        <taxon>Bacillati</taxon>
        <taxon>Armatimonadota</taxon>
        <taxon>Fimbriimonadia</taxon>
        <taxon>Fimbriimonadales</taxon>
        <taxon>Fimbriimonadaceae</taxon>
        <taxon>Fimbriimonas</taxon>
    </lineage>
</organism>
<keyword evidence="7 15" id="KW-0436">Ligase</keyword>
<dbReference type="eggNOG" id="COG0150">
    <property type="taxonomic scope" value="Bacteria"/>
</dbReference>
<dbReference type="GO" id="GO:0004637">
    <property type="term" value="F:phosphoribosylamine-glycine ligase activity"/>
    <property type="evidence" value="ECO:0007669"/>
    <property type="project" value="TreeGrafter"/>
</dbReference>
<evidence type="ECO:0000256" key="6">
    <source>
        <dbReference type="ARBA" id="ARBA00022490"/>
    </source>
</evidence>
<proteinExistence type="inferred from homology"/>
<evidence type="ECO:0000256" key="3">
    <source>
        <dbReference type="ARBA" id="ARBA00010280"/>
    </source>
</evidence>
<comment type="similarity">
    <text evidence="3 15">Belongs to the AIR synthase family.</text>
</comment>
<dbReference type="InterPro" id="IPR036921">
    <property type="entry name" value="PurM-like_N_sf"/>
</dbReference>
<dbReference type="SUPFAM" id="SSF55326">
    <property type="entry name" value="PurM N-terminal domain-like"/>
    <property type="match status" value="1"/>
</dbReference>
<feature type="domain" description="PurM-like C-terminal" evidence="17">
    <location>
        <begin position="196"/>
        <end position="360"/>
    </location>
</feature>
<reference evidence="18 19" key="1">
    <citation type="journal article" date="2014" name="PLoS ONE">
        <title>The first complete genome sequence of the class fimbriimonadia in the phylum armatimonadetes.</title>
        <authorList>
            <person name="Hu Z.Y."/>
            <person name="Wang Y.Z."/>
            <person name="Im W.T."/>
            <person name="Wang S.Y."/>
            <person name="Zhao G.P."/>
            <person name="Zheng H.J."/>
            <person name="Quan Z.X."/>
        </authorList>
    </citation>
    <scope>NUCLEOTIDE SEQUENCE [LARGE SCALE GENOMIC DNA]</scope>
    <source>
        <strain evidence="18">Gsoil 348</strain>
    </source>
</reference>
<dbReference type="STRING" id="661478.OP10G_3697"/>
<evidence type="ECO:0000256" key="7">
    <source>
        <dbReference type="ARBA" id="ARBA00022598"/>
    </source>
</evidence>
<dbReference type="UniPathway" id="UPA00074">
    <property type="reaction ID" value="UER00129"/>
</dbReference>
<accession>A0A068NWF0</accession>
<dbReference type="GO" id="GO:0046084">
    <property type="term" value="P:adenine biosynthetic process"/>
    <property type="evidence" value="ECO:0007669"/>
    <property type="project" value="TreeGrafter"/>
</dbReference>
<dbReference type="EC" id="6.3.3.1" evidence="4 15"/>
<dbReference type="SUPFAM" id="SSF56042">
    <property type="entry name" value="PurM C-terminal domain-like"/>
    <property type="match status" value="1"/>
</dbReference>
<dbReference type="EMBL" id="CP007139">
    <property type="protein sequence ID" value="AIE87065.1"/>
    <property type="molecule type" value="Genomic_DNA"/>
</dbReference>
<dbReference type="Pfam" id="PF02769">
    <property type="entry name" value="AIRS_C"/>
    <property type="match status" value="1"/>
</dbReference>
<keyword evidence="6 15" id="KW-0963">Cytoplasm</keyword>
<dbReference type="NCBIfam" id="TIGR00878">
    <property type="entry name" value="purM"/>
    <property type="match status" value="1"/>
</dbReference>
<evidence type="ECO:0000256" key="1">
    <source>
        <dbReference type="ARBA" id="ARBA00004496"/>
    </source>
</evidence>
<evidence type="ECO:0000256" key="4">
    <source>
        <dbReference type="ARBA" id="ARBA00013047"/>
    </source>
</evidence>
<dbReference type="InterPro" id="IPR016188">
    <property type="entry name" value="PurM-like_N"/>
</dbReference>
<evidence type="ECO:0000256" key="8">
    <source>
        <dbReference type="ARBA" id="ARBA00022741"/>
    </source>
</evidence>
<keyword evidence="9 15" id="KW-0658">Purine biosynthesis</keyword>
<dbReference type="AlphaFoldDB" id="A0A068NWF0"/>
<comment type="subcellular location">
    <subcellularLocation>
        <location evidence="1 15">Cytoplasm</location>
    </subcellularLocation>
</comment>
<dbReference type="Gene3D" id="3.90.650.10">
    <property type="entry name" value="PurM-like C-terminal domain"/>
    <property type="match status" value="1"/>
</dbReference>
<evidence type="ECO:0000259" key="16">
    <source>
        <dbReference type="Pfam" id="PF00586"/>
    </source>
</evidence>
<feature type="domain" description="PurM-like N-terminal" evidence="16">
    <location>
        <begin position="79"/>
        <end position="183"/>
    </location>
</feature>
<dbReference type="PANTHER" id="PTHR10520:SF12">
    <property type="entry name" value="TRIFUNCTIONAL PURINE BIOSYNTHETIC PROTEIN ADENOSINE-3"/>
    <property type="match status" value="1"/>
</dbReference>
<dbReference type="GO" id="GO:0005524">
    <property type="term" value="F:ATP binding"/>
    <property type="evidence" value="ECO:0007669"/>
    <property type="project" value="UniProtKB-KW"/>
</dbReference>
<evidence type="ECO:0000256" key="11">
    <source>
        <dbReference type="ARBA" id="ARBA00031908"/>
    </source>
</evidence>
<dbReference type="FunFam" id="3.90.650.10:FF:000011">
    <property type="entry name" value="Phosphoribosylformylglycinamidine cyclo-ligase"/>
    <property type="match status" value="1"/>
</dbReference>
<evidence type="ECO:0000256" key="10">
    <source>
        <dbReference type="ARBA" id="ARBA00022840"/>
    </source>
</evidence>
<dbReference type="HOGENOM" id="CLU_047116_0_0_0"/>
<evidence type="ECO:0000256" key="2">
    <source>
        <dbReference type="ARBA" id="ARBA00004686"/>
    </source>
</evidence>
<dbReference type="GO" id="GO:0005829">
    <property type="term" value="C:cytosol"/>
    <property type="evidence" value="ECO:0007669"/>
    <property type="project" value="TreeGrafter"/>
</dbReference>
<evidence type="ECO:0000259" key="17">
    <source>
        <dbReference type="Pfam" id="PF02769"/>
    </source>
</evidence>
<dbReference type="RefSeq" id="WP_227624970.1">
    <property type="nucleotide sequence ID" value="NZ_CP007139.1"/>
</dbReference>
<evidence type="ECO:0000313" key="18">
    <source>
        <dbReference type="EMBL" id="AIE87065.1"/>
    </source>
</evidence>
<evidence type="ECO:0000256" key="5">
    <source>
        <dbReference type="ARBA" id="ARBA00020367"/>
    </source>
</evidence>
<evidence type="ECO:0000256" key="14">
    <source>
        <dbReference type="ARBA" id="ARBA00049057"/>
    </source>
</evidence>
<sequence>MTSNKVGAPGWRARAGIVMDMPDEAISYRSAGVDIDEAQRALRAVTPRIQSTHNDAVIGGIGGFGGLYRGVFPEIDKPILVSSIDGVGTKTKIAAMVGNHSGLGHDIVNHCVNDILCQGARPLFFLDYYGCSRLEGLVFEEIVSGMADACRDVGCALIGGETAEMPGVYTDGEIDVVGAVVGLADADRKLPRGKMQPGDSVIGIASNGLHTNGFSLARRVLFDVGGRSVRDEVPGLGRSIGEELLRPHRCYFNSVYPIVQELERVYAVAHVTGGGLYDNLPRVLPSDVRLVIEKRSWTPLPIFQLIQATGNVPDVEMYRTFNMGIGMVIIVDRMDAAGVVQRLNEAGESAAVIGEVQAGSPDVQIV</sequence>
<dbReference type="InterPro" id="IPR036676">
    <property type="entry name" value="PurM-like_C_sf"/>
</dbReference>
<evidence type="ECO:0000256" key="13">
    <source>
        <dbReference type="ARBA" id="ARBA00033093"/>
    </source>
</evidence>
<dbReference type="Proteomes" id="UP000027982">
    <property type="component" value="Chromosome"/>
</dbReference>
<dbReference type="Pfam" id="PF00586">
    <property type="entry name" value="AIRS"/>
    <property type="match status" value="1"/>
</dbReference>
<gene>
    <name evidence="15" type="primary">purM</name>
    <name evidence="18" type="ORF">OP10G_3697</name>
</gene>
<dbReference type="HAMAP" id="MF_00741">
    <property type="entry name" value="AIRS"/>
    <property type="match status" value="1"/>
</dbReference>